<comment type="caution">
    <text evidence="1">The sequence shown here is derived from an EMBL/GenBank/DDBJ whole genome shotgun (WGS) entry which is preliminary data.</text>
</comment>
<reference evidence="1" key="1">
    <citation type="submission" date="2020-06" db="EMBL/GenBank/DDBJ databases">
        <authorList>
            <consortium name="Plant Systems Biology data submission"/>
        </authorList>
    </citation>
    <scope>NUCLEOTIDE SEQUENCE</scope>
    <source>
        <strain evidence="1">D6</strain>
    </source>
</reference>
<sequence>MMRLRAFVSSSQKWCQGRVFSEVPSTGNSRSSWIWHLETHEQEDPVTAAARGLQALQEGLAASNNICPPHLIILQPQALKSVDDSLLYLREVLPIGAKFLEEHPSIGSFGRTNAHQKPLDTHVAGICQHFPHHSIEELASLLDVYLPTRLALSTANLGTTAAPNEDDWEAVMENTDLILCEKGNDKRVVDLWKNVWASQQMDECQDTFAICSNAEEKMELDRIFHEFTQQKG</sequence>
<organism evidence="1 2">
    <name type="scientific">Seminavis robusta</name>
    <dbReference type="NCBI Taxonomy" id="568900"/>
    <lineage>
        <taxon>Eukaryota</taxon>
        <taxon>Sar</taxon>
        <taxon>Stramenopiles</taxon>
        <taxon>Ochrophyta</taxon>
        <taxon>Bacillariophyta</taxon>
        <taxon>Bacillariophyceae</taxon>
        <taxon>Bacillariophycidae</taxon>
        <taxon>Naviculales</taxon>
        <taxon>Naviculaceae</taxon>
        <taxon>Seminavis</taxon>
    </lineage>
</organism>
<proteinExistence type="predicted"/>
<dbReference type="EMBL" id="CAICTM010000299">
    <property type="protein sequence ID" value="CAB9507280.1"/>
    <property type="molecule type" value="Genomic_DNA"/>
</dbReference>
<evidence type="ECO:0000313" key="2">
    <source>
        <dbReference type="Proteomes" id="UP001153069"/>
    </source>
</evidence>
<dbReference type="AlphaFoldDB" id="A0A9N8HCF5"/>
<accession>A0A9N8HCF5</accession>
<protein>
    <submittedName>
        <fullName evidence="1">Uncharacterized protein</fullName>
    </submittedName>
</protein>
<dbReference type="Proteomes" id="UP001153069">
    <property type="component" value="Unassembled WGS sequence"/>
</dbReference>
<evidence type="ECO:0000313" key="1">
    <source>
        <dbReference type="EMBL" id="CAB9507280.1"/>
    </source>
</evidence>
<keyword evidence="2" id="KW-1185">Reference proteome</keyword>
<gene>
    <name evidence="1" type="ORF">SEMRO_300_G111570.1</name>
</gene>
<name>A0A9N8HCF5_9STRA</name>